<accession>A0A9P0CWR1</accession>
<proteinExistence type="predicted"/>
<feature type="chain" id="PRO_5040241618" evidence="1">
    <location>
        <begin position="20"/>
        <end position="104"/>
    </location>
</feature>
<feature type="signal peptide" evidence="1">
    <location>
        <begin position="1"/>
        <end position="19"/>
    </location>
</feature>
<keyword evidence="1" id="KW-0732">Signal</keyword>
<gene>
    <name evidence="2" type="ORF">PSYICH_LOCUS9924</name>
</gene>
<dbReference type="Proteomes" id="UP001153636">
    <property type="component" value="Chromosome 4"/>
</dbReference>
<evidence type="ECO:0000256" key="1">
    <source>
        <dbReference type="SAM" id="SignalP"/>
    </source>
</evidence>
<sequence length="104" mass="12178">MNVLLLSVLLLSTLNLVMTVPYGFVGVRGKKSQTDSLEPSIYNEDFQKSYNIDDDKLINYLLKQDARQNYPVLQPWEDLYYYEKRVPQGFTAVRGKRNTIKQNR</sequence>
<keyword evidence="3" id="KW-1185">Reference proteome</keyword>
<dbReference type="OrthoDB" id="5919137at2759"/>
<reference evidence="2" key="1">
    <citation type="submission" date="2022-01" db="EMBL/GenBank/DDBJ databases">
        <authorList>
            <person name="King R."/>
        </authorList>
    </citation>
    <scope>NUCLEOTIDE SEQUENCE</scope>
</reference>
<evidence type="ECO:0000313" key="3">
    <source>
        <dbReference type="Proteomes" id="UP001153636"/>
    </source>
</evidence>
<name>A0A9P0CWR1_9CUCU</name>
<dbReference type="AlphaFoldDB" id="A0A9P0CWR1"/>
<organism evidence="2 3">
    <name type="scientific">Psylliodes chrysocephalus</name>
    <dbReference type="NCBI Taxonomy" id="3402493"/>
    <lineage>
        <taxon>Eukaryota</taxon>
        <taxon>Metazoa</taxon>
        <taxon>Ecdysozoa</taxon>
        <taxon>Arthropoda</taxon>
        <taxon>Hexapoda</taxon>
        <taxon>Insecta</taxon>
        <taxon>Pterygota</taxon>
        <taxon>Neoptera</taxon>
        <taxon>Endopterygota</taxon>
        <taxon>Coleoptera</taxon>
        <taxon>Polyphaga</taxon>
        <taxon>Cucujiformia</taxon>
        <taxon>Chrysomeloidea</taxon>
        <taxon>Chrysomelidae</taxon>
        <taxon>Galerucinae</taxon>
        <taxon>Alticini</taxon>
        <taxon>Psylliodes</taxon>
    </lineage>
</organism>
<protein>
    <submittedName>
        <fullName evidence="2">Uncharacterized protein</fullName>
    </submittedName>
</protein>
<dbReference type="EMBL" id="OV651816">
    <property type="protein sequence ID" value="CAH1109709.1"/>
    <property type="molecule type" value="Genomic_DNA"/>
</dbReference>
<evidence type="ECO:0000313" key="2">
    <source>
        <dbReference type="EMBL" id="CAH1109709.1"/>
    </source>
</evidence>